<feature type="domain" description="PB1-like" evidence="2">
    <location>
        <begin position="20"/>
        <end position="90"/>
    </location>
</feature>
<dbReference type="EMBL" id="JAKOGI010000343">
    <property type="protein sequence ID" value="KAJ8436452.1"/>
    <property type="molecule type" value="Genomic_DNA"/>
</dbReference>
<feature type="chain" id="PRO_5040289393" description="PB1-like domain-containing protein" evidence="1">
    <location>
        <begin position="17"/>
        <end position="314"/>
    </location>
</feature>
<keyword evidence="1" id="KW-0732">Signal</keyword>
<sequence length="314" mass="36367">MVIVLKKFLILCVVGGDERVECDIDNLNVANILGIVIELEYTERRIKKICFSKLELPFEDSLVSIENDEKVYKLIALCKSSEYVCLYVEHNNEVNFVECGTNDNEFDDGSHDYMDDDEYDEYGSDIEDEKFAQIKREKKMYHEMVADLDGLRAENRKNWEESNTLDDIYGLLSAISKLLPRAEHQLCARRVYANLRKNWKSLQYRDIFCRITKSSNGVDYNKHIKEMREARRRMKAFGGIYASNDLNYHACMKSLSLGQVEYLPYTLKVASNELFNASSGGIMSISTTSTVLFVVVKFLKIERASHLEKKKMKE</sequence>
<dbReference type="AlphaFoldDB" id="A0A9Q1QBW9"/>
<dbReference type="Proteomes" id="UP001153076">
    <property type="component" value="Unassembled WGS sequence"/>
</dbReference>
<dbReference type="OrthoDB" id="1683089at2759"/>
<evidence type="ECO:0000313" key="4">
    <source>
        <dbReference type="Proteomes" id="UP001153076"/>
    </source>
</evidence>
<keyword evidence="4" id="KW-1185">Reference proteome</keyword>
<proteinExistence type="predicted"/>
<comment type="caution">
    <text evidence="3">The sequence shown here is derived from an EMBL/GenBank/DDBJ whole genome shotgun (WGS) entry which is preliminary data.</text>
</comment>
<accession>A0A9Q1QBW9</accession>
<protein>
    <recommendedName>
        <fullName evidence="2">PB1-like domain-containing protein</fullName>
    </recommendedName>
</protein>
<evidence type="ECO:0000256" key="1">
    <source>
        <dbReference type="SAM" id="SignalP"/>
    </source>
</evidence>
<evidence type="ECO:0000313" key="3">
    <source>
        <dbReference type="EMBL" id="KAJ8436452.1"/>
    </source>
</evidence>
<reference evidence="3" key="1">
    <citation type="submission" date="2022-04" db="EMBL/GenBank/DDBJ databases">
        <title>Carnegiea gigantea Genome sequencing and assembly v2.</title>
        <authorList>
            <person name="Copetti D."/>
            <person name="Sanderson M.J."/>
            <person name="Burquez A."/>
            <person name="Wojciechowski M.F."/>
        </authorList>
    </citation>
    <scope>NUCLEOTIDE SEQUENCE</scope>
    <source>
        <strain evidence="3">SGP5-SGP5p</strain>
        <tissue evidence="3">Aerial part</tissue>
    </source>
</reference>
<dbReference type="Pfam" id="PF26130">
    <property type="entry name" value="PB1-like"/>
    <property type="match status" value="1"/>
</dbReference>
<dbReference type="InterPro" id="IPR058594">
    <property type="entry name" value="PB1-like_dom_pln"/>
</dbReference>
<gene>
    <name evidence="3" type="ORF">Cgig2_030964</name>
</gene>
<feature type="signal peptide" evidence="1">
    <location>
        <begin position="1"/>
        <end position="16"/>
    </location>
</feature>
<organism evidence="3 4">
    <name type="scientific">Carnegiea gigantea</name>
    <dbReference type="NCBI Taxonomy" id="171969"/>
    <lineage>
        <taxon>Eukaryota</taxon>
        <taxon>Viridiplantae</taxon>
        <taxon>Streptophyta</taxon>
        <taxon>Embryophyta</taxon>
        <taxon>Tracheophyta</taxon>
        <taxon>Spermatophyta</taxon>
        <taxon>Magnoliopsida</taxon>
        <taxon>eudicotyledons</taxon>
        <taxon>Gunneridae</taxon>
        <taxon>Pentapetalae</taxon>
        <taxon>Caryophyllales</taxon>
        <taxon>Cactineae</taxon>
        <taxon>Cactaceae</taxon>
        <taxon>Cactoideae</taxon>
        <taxon>Echinocereeae</taxon>
        <taxon>Carnegiea</taxon>
    </lineage>
</organism>
<evidence type="ECO:0000259" key="2">
    <source>
        <dbReference type="Pfam" id="PF26130"/>
    </source>
</evidence>
<name>A0A9Q1QBW9_9CARY</name>